<dbReference type="InterPro" id="IPR011333">
    <property type="entry name" value="SKP1/BTB/POZ_sf"/>
</dbReference>
<protein>
    <submittedName>
        <fullName evidence="4">BTB domain-containing protein</fullName>
    </submittedName>
</protein>
<evidence type="ECO:0000256" key="1">
    <source>
        <dbReference type="ARBA" id="ARBA00006133"/>
    </source>
</evidence>
<comment type="similarity">
    <text evidence="1">Belongs to the TEL2 family.</text>
</comment>
<dbReference type="InterPro" id="IPR000210">
    <property type="entry name" value="BTB/POZ_dom"/>
</dbReference>
<dbReference type="PANTHER" id="PTHR15830">
    <property type="entry name" value="TELOMERE LENGTH REGULATION PROTEIN TEL2 FAMILY MEMBER"/>
    <property type="match status" value="1"/>
</dbReference>
<dbReference type="InterPro" id="IPR019337">
    <property type="entry name" value="Telomere_length_regulation_dom"/>
</dbReference>
<sequence>MTHGQFDINIQTCSLYSFESTDIEEKEPFIYDDFSTPNRSRNYPLNVGRTIFYVNPGYLSEYSVFFSKYFNNRNNVDITLLDNIEEDDFLELLRVLHYCPIRKPIDDRNAMLCFNLANLFQINTLKKYTEKYINKVIDKTDNVAILADIVTHLNIYDNTSDLYFLALNRLVKLEDDKFCCYDTWNHLSVDVFDDIISLRYHYRKYNKLSRFYERVKNWMGRKHIDIKMESLLKDTEEIKSRQKLIDILQRSKKLLPEASSFSVTLFYTELIMNSFVPSVRSFLTSNEIENLLYNTFLLRSKEAIEVVSLTLGNFSEETHNSYFKLENIIEILKLLIESEKNIVDIFKNISNDSETKLLIDVILNIRVKVCNLRGVFTKHGIISKLLNNLEIFYEKIPFFLLNMKMSHFILYFCFKISQFNEELCYNIVKKLCESQEKNAINNIFKNYRILHNKQYQFLFIVLLRSPFTVSQLMTMYKNENIGMKEAAPLIVNELMTDISNSNRIKNFKKCIFVISKCLSSKEYLEIVEFFLKKFEKQLDMPDFVSVTQILNIAAALKIMIRQINDNDKKNINEYVQKFIMCSWNSMLSADENRKQITFHFIAWFIEEIKYHEDKYKNIKDWEDENLIKCWELTFLENIFNDNDEQESSNVLENTTIEVNKLHIDEPSTTCLDSDDDDLPLFLKTSSKSNKKSFTKDLDSDDETEEIYKEFYYISDCINELSETENRLVFIGGVKSLDSLLRKKALGYKEFASIILKMFLHIQNRFYFEEFEKYRESILVNTLVLNPHLIIQFTRSLTNEVMSCFERLLSLDVLNLATSKIKSDNPKFFHQQINEIISSLLCIFYGDSLIMKDIEGNQSLITKILLTISDLIILATNTPQIISIVSKVFRILKIIRRYNKQSLNTPCITLYIALTTSCNPSVLKDSLEGELKEVQMWITNMTSSVNSIMNDEKFMSNEEKFTQRDYAFHLVKNIQTILCNK</sequence>
<dbReference type="GO" id="GO:0005829">
    <property type="term" value="C:cytosol"/>
    <property type="evidence" value="ECO:0007669"/>
    <property type="project" value="TreeGrafter"/>
</dbReference>
<dbReference type="InterPro" id="IPR051970">
    <property type="entry name" value="TEL2_Regulation"/>
</dbReference>
<dbReference type="Gene3D" id="1.25.40.720">
    <property type="entry name" value="Telomere length regulation protein 2, C-terminal domain"/>
    <property type="match status" value="1"/>
</dbReference>
<dbReference type="PANTHER" id="PTHR15830:SF10">
    <property type="entry name" value="TELOMERE LENGTH REGULATION PROTEIN TEL2 HOMOLOG"/>
    <property type="match status" value="1"/>
</dbReference>
<evidence type="ECO:0000313" key="3">
    <source>
        <dbReference type="Proteomes" id="UP000035681"/>
    </source>
</evidence>
<evidence type="ECO:0000313" key="4">
    <source>
        <dbReference type="WBParaSite" id="TCONS_00008629.p1"/>
    </source>
</evidence>
<dbReference type="GO" id="GO:0051879">
    <property type="term" value="F:Hsp90 protein binding"/>
    <property type="evidence" value="ECO:0007669"/>
    <property type="project" value="TreeGrafter"/>
</dbReference>
<dbReference type="PROSITE" id="PS50097">
    <property type="entry name" value="BTB"/>
    <property type="match status" value="1"/>
</dbReference>
<dbReference type="SUPFAM" id="SSF54695">
    <property type="entry name" value="POZ domain"/>
    <property type="match status" value="1"/>
</dbReference>
<dbReference type="GO" id="GO:0051083">
    <property type="term" value="P:'de novo' cotranslational protein folding"/>
    <property type="evidence" value="ECO:0007669"/>
    <property type="project" value="TreeGrafter"/>
</dbReference>
<accession>A0AAF5D985</accession>
<proteinExistence type="inferred from homology"/>
<organism evidence="3 4">
    <name type="scientific">Strongyloides stercoralis</name>
    <name type="common">Threadworm</name>
    <dbReference type="NCBI Taxonomy" id="6248"/>
    <lineage>
        <taxon>Eukaryota</taxon>
        <taxon>Metazoa</taxon>
        <taxon>Ecdysozoa</taxon>
        <taxon>Nematoda</taxon>
        <taxon>Chromadorea</taxon>
        <taxon>Rhabditida</taxon>
        <taxon>Tylenchina</taxon>
        <taxon>Panagrolaimomorpha</taxon>
        <taxon>Strongyloidoidea</taxon>
        <taxon>Strongyloididae</taxon>
        <taxon>Strongyloides</taxon>
    </lineage>
</organism>
<dbReference type="GO" id="GO:0042162">
    <property type="term" value="F:telomeric DNA binding"/>
    <property type="evidence" value="ECO:0007669"/>
    <property type="project" value="TreeGrafter"/>
</dbReference>
<dbReference type="WBParaSite" id="TCONS_00008629.p1">
    <property type="protein sequence ID" value="TCONS_00008629.p1"/>
    <property type="gene ID" value="XLOC_006554"/>
</dbReference>
<dbReference type="InterPro" id="IPR038528">
    <property type="entry name" value="TEL2_C_sf"/>
</dbReference>
<dbReference type="Pfam" id="PF10193">
    <property type="entry name" value="Telomere_reg-2"/>
    <property type="match status" value="1"/>
</dbReference>
<dbReference type="AlphaFoldDB" id="A0AAF5D985"/>
<dbReference type="Gene3D" id="3.30.710.10">
    <property type="entry name" value="Potassium Channel Kv1.1, Chain A"/>
    <property type="match status" value="1"/>
</dbReference>
<feature type="domain" description="BTB" evidence="2">
    <location>
        <begin position="41"/>
        <end position="105"/>
    </location>
</feature>
<dbReference type="Proteomes" id="UP000035681">
    <property type="component" value="Unplaced"/>
</dbReference>
<reference evidence="4" key="1">
    <citation type="submission" date="2024-02" db="UniProtKB">
        <authorList>
            <consortium name="WormBaseParasite"/>
        </authorList>
    </citation>
    <scope>IDENTIFICATION</scope>
</reference>
<dbReference type="SMART" id="SM00225">
    <property type="entry name" value="BTB"/>
    <property type="match status" value="1"/>
</dbReference>
<name>A0AAF5D985_STRER</name>
<evidence type="ECO:0000259" key="2">
    <source>
        <dbReference type="PROSITE" id="PS50097"/>
    </source>
</evidence>
<keyword evidence="3" id="KW-1185">Reference proteome</keyword>